<gene>
    <name evidence="1" type="ORF">SDC9_210274</name>
</gene>
<evidence type="ECO:0000313" key="1">
    <source>
        <dbReference type="EMBL" id="MPN62525.1"/>
    </source>
</evidence>
<organism evidence="1">
    <name type="scientific">bioreactor metagenome</name>
    <dbReference type="NCBI Taxonomy" id="1076179"/>
    <lineage>
        <taxon>unclassified sequences</taxon>
        <taxon>metagenomes</taxon>
        <taxon>ecological metagenomes</taxon>
    </lineage>
</organism>
<accession>A0A645JFQ5</accession>
<sequence>MHHGDAGVAGFGPDECAQIGATQRHELDRADPQAQPWQQGHGRRVQSLLNLGQQRGFIGHFVADHGVGYGPGEALRASVDAGQGLARQLRQLFALLDQLASNDDSHDVSSFTDL</sequence>
<dbReference type="AlphaFoldDB" id="A0A645JFQ5"/>
<name>A0A645JFQ5_9ZZZZ</name>
<protein>
    <submittedName>
        <fullName evidence="1">Uncharacterized protein</fullName>
    </submittedName>
</protein>
<reference evidence="1" key="1">
    <citation type="submission" date="2019-08" db="EMBL/GenBank/DDBJ databases">
        <authorList>
            <person name="Kucharzyk K."/>
            <person name="Murdoch R.W."/>
            <person name="Higgins S."/>
            <person name="Loffler F."/>
        </authorList>
    </citation>
    <scope>NUCLEOTIDE SEQUENCE</scope>
</reference>
<proteinExistence type="predicted"/>
<dbReference type="EMBL" id="VSSQ01140649">
    <property type="protein sequence ID" value="MPN62525.1"/>
    <property type="molecule type" value="Genomic_DNA"/>
</dbReference>
<comment type="caution">
    <text evidence="1">The sequence shown here is derived from an EMBL/GenBank/DDBJ whole genome shotgun (WGS) entry which is preliminary data.</text>
</comment>